<accession>X6NCZ1</accession>
<comment type="caution">
    <text evidence="2">The sequence shown here is derived from an EMBL/GenBank/DDBJ whole genome shotgun (WGS) entry which is preliminary data.</text>
</comment>
<keyword evidence="3" id="KW-1185">Reference proteome</keyword>
<feature type="region of interest" description="Disordered" evidence="1">
    <location>
        <begin position="1"/>
        <end position="54"/>
    </location>
</feature>
<evidence type="ECO:0000313" key="3">
    <source>
        <dbReference type="Proteomes" id="UP000023152"/>
    </source>
</evidence>
<dbReference type="EMBL" id="ASPP01009375">
    <property type="protein sequence ID" value="ETO24195.1"/>
    <property type="molecule type" value="Genomic_DNA"/>
</dbReference>
<feature type="compositionally biased region" description="Acidic residues" evidence="1">
    <location>
        <begin position="20"/>
        <end position="34"/>
    </location>
</feature>
<evidence type="ECO:0000256" key="1">
    <source>
        <dbReference type="SAM" id="MobiDB-lite"/>
    </source>
</evidence>
<organism evidence="2 3">
    <name type="scientific">Reticulomyxa filosa</name>
    <dbReference type="NCBI Taxonomy" id="46433"/>
    <lineage>
        <taxon>Eukaryota</taxon>
        <taxon>Sar</taxon>
        <taxon>Rhizaria</taxon>
        <taxon>Retaria</taxon>
        <taxon>Foraminifera</taxon>
        <taxon>Monothalamids</taxon>
        <taxon>Reticulomyxidae</taxon>
        <taxon>Reticulomyxa</taxon>
    </lineage>
</organism>
<dbReference type="AlphaFoldDB" id="X6NCZ1"/>
<gene>
    <name evidence="2" type="ORF">RFI_12964</name>
</gene>
<name>X6NCZ1_RETFI</name>
<dbReference type="Proteomes" id="UP000023152">
    <property type="component" value="Unassembled WGS sequence"/>
</dbReference>
<evidence type="ECO:0000313" key="2">
    <source>
        <dbReference type="EMBL" id="ETO24195.1"/>
    </source>
</evidence>
<sequence>MNFRWEHHVHRPSQIKSDSNNDDGNDDSDGDDNDQTLSNNNNDNDNDNDNDNEKGIKKEYTIFDQEKERFVCSILHWTPLLRNCGVLIVEYVIEDIRQKWYPDMYIKWLSEEQRQERHIISSNGADDRRSKHEGIRKEKQTVESCNDVQRLDCRDNGMKKLLKIKSSKDNLLSLVPESKDLLFKECLVFAKHTPFAHHHHHHHHHRGYLHPCADYHELEYSSSHHSNVSSSSSTLCLDPTQFIHDMVTDMLYDHRLLIVPPHPRLIGIFFFF</sequence>
<reference evidence="2 3" key="1">
    <citation type="journal article" date="2013" name="Curr. Biol.">
        <title>The Genome of the Foraminiferan Reticulomyxa filosa.</title>
        <authorList>
            <person name="Glockner G."/>
            <person name="Hulsmann N."/>
            <person name="Schleicher M."/>
            <person name="Noegel A.A."/>
            <person name="Eichinger L."/>
            <person name="Gallinger C."/>
            <person name="Pawlowski J."/>
            <person name="Sierra R."/>
            <person name="Euteneuer U."/>
            <person name="Pillet L."/>
            <person name="Moustafa A."/>
            <person name="Platzer M."/>
            <person name="Groth M."/>
            <person name="Szafranski K."/>
            <person name="Schliwa M."/>
        </authorList>
    </citation>
    <scope>NUCLEOTIDE SEQUENCE [LARGE SCALE GENOMIC DNA]</scope>
</reference>
<proteinExistence type="predicted"/>
<protein>
    <submittedName>
        <fullName evidence="2">Uncharacterized protein</fullName>
    </submittedName>
</protein>